<dbReference type="Proteomes" id="UP000283872">
    <property type="component" value="Unassembled WGS sequence"/>
</dbReference>
<dbReference type="RefSeq" id="WP_006846644.1">
    <property type="nucleotide sequence ID" value="NZ_CP152484.1"/>
</dbReference>
<dbReference type="EMBL" id="QRKB01000015">
    <property type="protein sequence ID" value="RHH82924.1"/>
    <property type="molecule type" value="Genomic_DNA"/>
</dbReference>
<feature type="domain" description="Rhodanese" evidence="2">
    <location>
        <begin position="46"/>
        <end position="129"/>
    </location>
</feature>
<dbReference type="Proteomes" id="UP000284548">
    <property type="component" value="Unassembled WGS sequence"/>
</dbReference>
<reference evidence="10 11" key="1">
    <citation type="submission" date="2018-08" db="EMBL/GenBank/DDBJ databases">
        <title>A genome reference for cultivated species of the human gut microbiota.</title>
        <authorList>
            <person name="Zou Y."/>
            <person name="Xue W."/>
            <person name="Luo G."/>
        </authorList>
    </citation>
    <scope>NUCLEOTIDE SEQUENCE [LARGE SCALE GENOMIC DNA]</scope>
    <source>
        <strain evidence="8 10">AF24-12</strain>
        <strain evidence="9 11">AM16-54</strain>
    </source>
</reference>
<dbReference type="InterPro" id="IPR050229">
    <property type="entry name" value="GlpE_sulfurtransferase"/>
</dbReference>
<dbReference type="Proteomes" id="UP001196316">
    <property type="component" value="Unassembled WGS sequence"/>
</dbReference>
<evidence type="ECO:0000313" key="3">
    <source>
        <dbReference type="EMBL" id="MBV3408665.1"/>
    </source>
</evidence>
<evidence type="ECO:0000313" key="8">
    <source>
        <dbReference type="EMBL" id="RGS14909.1"/>
    </source>
</evidence>
<dbReference type="EMBL" id="QRVA01000022">
    <property type="protein sequence ID" value="RGS14909.1"/>
    <property type="molecule type" value="Genomic_DNA"/>
</dbReference>
<evidence type="ECO:0000313" key="5">
    <source>
        <dbReference type="EMBL" id="MCW4094496.1"/>
    </source>
</evidence>
<name>A0A3E5E6W0_9BACT</name>
<keyword evidence="1" id="KW-0732">Signal</keyword>
<reference evidence="5" key="5">
    <citation type="submission" date="2022-11" db="EMBL/GenBank/DDBJ databases">
        <title>Genomic repertoires linked with pathogenic potency of arthritogenic Prevotella copri isolated from the gut of rheumatoid arthritis patients.</title>
        <authorList>
            <person name="Nii T."/>
            <person name="Maeda Y."/>
            <person name="Motooka D."/>
            <person name="Naito M."/>
            <person name="Matsumoto Y."/>
            <person name="Ogawa T."/>
            <person name="Oguro-Igashira E."/>
            <person name="Kishikawa T."/>
            <person name="Yamashita M."/>
            <person name="Koizumi S."/>
            <person name="Kurakawa T."/>
            <person name="Okumura R."/>
            <person name="Kayama H."/>
            <person name="Murakami M."/>
            <person name="Sakaguchi T."/>
            <person name="Das B."/>
            <person name="Nakamura S."/>
            <person name="Okada Y."/>
            <person name="Kumanogoh A."/>
            <person name="Takeda K."/>
        </authorList>
    </citation>
    <scope>NUCLEOTIDE SEQUENCE</scope>
    <source>
        <strain evidence="5">N016-13</strain>
    </source>
</reference>
<dbReference type="SMART" id="SM00450">
    <property type="entry name" value="RHOD"/>
    <property type="match status" value="1"/>
</dbReference>
<comment type="caution">
    <text evidence="8">The sequence shown here is derived from an EMBL/GenBank/DDBJ whole genome shotgun (WGS) entry which is preliminary data.</text>
</comment>
<dbReference type="InterPro" id="IPR001763">
    <property type="entry name" value="Rhodanese-like_dom"/>
</dbReference>
<gene>
    <name evidence="9" type="ORF">DW192_07610</name>
    <name evidence="8" type="ORF">DWY11_09695</name>
    <name evidence="7" type="ORF">F7D31_08135</name>
    <name evidence="6" type="ORF">F7D71_09565</name>
    <name evidence="3" type="ORF">KSW80_09685</name>
    <name evidence="4" type="ORF">NNC68_05080</name>
    <name evidence="5" type="ORF">ONT05_13265</name>
</gene>
<dbReference type="PROSITE" id="PS50206">
    <property type="entry name" value="RHODANESE_3"/>
    <property type="match status" value="1"/>
</dbReference>
<evidence type="ECO:0000313" key="7">
    <source>
        <dbReference type="EMBL" id="MQO92627.1"/>
    </source>
</evidence>
<dbReference type="AlphaFoldDB" id="A0A3E5E6W0"/>
<dbReference type="CDD" id="cd00158">
    <property type="entry name" value="RHOD"/>
    <property type="match status" value="1"/>
</dbReference>
<dbReference type="Proteomes" id="UP001205506">
    <property type="component" value="Unassembled WGS sequence"/>
</dbReference>
<evidence type="ECO:0000259" key="2">
    <source>
        <dbReference type="PROSITE" id="PS50206"/>
    </source>
</evidence>
<feature type="signal peptide" evidence="1">
    <location>
        <begin position="1"/>
        <end position="23"/>
    </location>
</feature>
<evidence type="ECO:0000313" key="12">
    <source>
        <dbReference type="Proteomes" id="UP000421283"/>
    </source>
</evidence>
<dbReference type="Proteomes" id="UP000423156">
    <property type="component" value="Unassembled WGS sequence"/>
</dbReference>
<dbReference type="Proteomes" id="UP000421283">
    <property type="component" value="Unassembled WGS sequence"/>
</dbReference>
<dbReference type="EMBL" id="JAHOEP010000025">
    <property type="protein sequence ID" value="MBV3408665.1"/>
    <property type="molecule type" value="Genomic_DNA"/>
</dbReference>
<evidence type="ECO:0000313" key="10">
    <source>
        <dbReference type="Proteomes" id="UP000283872"/>
    </source>
</evidence>
<dbReference type="PANTHER" id="PTHR43031">
    <property type="entry name" value="FAD-DEPENDENT OXIDOREDUCTASE"/>
    <property type="match status" value="1"/>
</dbReference>
<dbReference type="SUPFAM" id="SSF52821">
    <property type="entry name" value="Rhodanese/Cell cycle control phosphatase"/>
    <property type="match status" value="1"/>
</dbReference>
<reference evidence="4" key="4">
    <citation type="submission" date="2022-07" db="EMBL/GenBank/DDBJ databases">
        <title>Prevotella copri.</title>
        <authorList>
            <person name="Yang C."/>
        </authorList>
    </citation>
    <scope>NUCLEOTIDE SEQUENCE</scope>
    <source>
        <strain evidence="4">HF1805</strain>
    </source>
</reference>
<dbReference type="Proteomes" id="UP001209074">
    <property type="component" value="Unassembled WGS sequence"/>
</dbReference>
<dbReference type="PROSITE" id="PS51257">
    <property type="entry name" value="PROKAR_LIPOPROTEIN"/>
    <property type="match status" value="1"/>
</dbReference>
<evidence type="ECO:0000313" key="4">
    <source>
        <dbReference type="EMBL" id="MCP9548852.1"/>
    </source>
</evidence>
<evidence type="ECO:0000313" key="6">
    <source>
        <dbReference type="EMBL" id="MQN78095.1"/>
    </source>
</evidence>
<evidence type="ECO:0000256" key="1">
    <source>
        <dbReference type="SAM" id="SignalP"/>
    </source>
</evidence>
<protein>
    <submittedName>
        <fullName evidence="8">Rhodanese-like domain-containing protein</fullName>
    </submittedName>
</protein>
<accession>A0A3E5E6W0</accession>
<feature type="chain" id="PRO_5043182922" evidence="1">
    <location>
        <begin position="24"/>
        <end position="130"/>
    </location>
</feature>
<evidence type="ECO:0000313" key="13">
    <source>
        <dbReference type="Proteomes" id="UP000423156"/>
    </source>
</evidence>
<dbReference type="PANTHER" id="PTHR43031:SF18">
    <property type="entry name" value="RHODANESE-RELATED SULFURTRANSFERASES"/>
    <property type="match status" value="1"/>
</dbReference>
<dbReference type="EMBL" id="JAPDUS010000031">
    <property type="protein sequence ID" value="MCW4094496.1"/>
    <property type="molecule type" value="Genomic_DNA"/>
</dbReference>
<dbReference type="EMBL" id="VZBZ01000126">
    <property type="protein sequence ID" value="MQN78095.1"/>
    <property type="molecule type" value="Genomic_DNA"/>
</dbReference>
<reference evidence="6" key="6">
    <citation type="submission" date="2022-12" db="EMBL/GenBank/DDBJ databases">
        <title>Distinct polysaccharide growth profiles of human intestinal Prevotella copri isolates.</title>
        <authorList>
            <person name="Fehlner-Peach H."/>
            <person name="Magnabosco C."/>
            <person name="Raghavan V."/>
            <person name="Scher J.U."/>
            <person name="Tett A."/>
            <person name="Cox L.M."/>
            <person name="Gottsegen C."/>
            <person name="Watters A."/>
            <person name="Wiltshire- Gordon J.D."/>
            <person name="Segata N."/>
            <person name="Bonneau R."/>
            <person name="Littman D.R."/>
        </authorList>
    </citation>
    <scope>NUCLEOTIDE SEQUENCE</scope>
    <source>
        <strain evidence="6">BU41712</strain>
        <strain evidence="7">IAU3127</strain>
        <strain evidence="12">iAU3127</strain>
    </source>
</reference>
<dbReference type="InterPro" id="IPR036873">
    <property type="entry name" value="Rhodanese-like_dom_sf"/>
</dbReference>
<reference evidence="3" key="3">
    <citation type="submission" date="2021-06" db="EMBL/GenBank/DDBJ databases">
        <title>Collection of gut derived symbiotic bacterial strains cultured from healthy donors.</title>
        <authorList>
            <person name="Lin H."/>
            <person name="Littmann E."/>
            <person name="Pamer E.G."/>
        </authorList>
    </citation>
    <scope>NUCLEOTIDE SEQUENCE</scope>
    <source>
        <strain evidence="3">MSK.21.60</strain>
    </source>
</reference>
<dbReference type="EMBL" id="JANDWU010000006">
    <property type="protein sequence ID" value="MCP9548852.1"/>
    <property type="molecule type" value="Genomic_DNA"/>
</dbReference>
<reference evidence="13" key="2">
    <citation type="submission" date="2019-09" db="EMBL/GenBank/DDBJ databases">
        <title>Distinct polysaccharide growth profiles of human intestinal Prevotella copri isolates.</title>
        <authorList>
            <person name="Fehlner-Peach H."/>
            <person name="Magnabosco C."/>
            <person name="Raghavan V."/>
            <person name="Scher J.U."/>
            <person name="Tett A."/>
            <person name="Cox L.M."/>
            <person name="Gottsegen C."/>
            <person name="Watters A."/>
            <person name="Wiltshire- Gordon J.D."/>
            <person name="Segata N."/>
            <person name="Bonneau R."/>
            <person name="Littman D.R."/>
        </authorList>
    </citation>
    <scope>NUCLEOTIDE SEQUENCE [LARGE SCALE GENOMIC DNA]</scope>
    <source>
        <strain evidence="13">BU41712</strain>
    </source>
</reference>
<evidence type="ECO:0000313" key="9">
    <source>
        <dbReference type="EMBL" id="RHH82924.1"/>
    </source>
</evidence>
<evidence type="ECO:0000313" key="11">
    <source>
        <dbReference type="Proteomes" id="UP000284548"/>
    </source>
</evidence>
<dbReference type="EMBL" id="VZAP01000102">
    <property type="protein sequence ID" value="MQO92627.1"/>
    <property type="molecule type" value="Genomic_DNA"/>
</dbReference>
<proteinExistence type="predicted"/>
<dbReference type="Pfam" id="PF00581">
    <property type="entry name" value="Rhodanese"/>
    <property type="match status" value="1"/>
</dbReference>
<dbReference type="Gene3D" id="3.40.250.10">
    <property type="entry name" value="Rhodanese-like domain"/>
    <property type="match status" value="1"/>
</dbReference>
<sequence>MKKIFIMSIITMLSSLSSCQAQNKGYKSLSADDYEKAIADTAVIRLDVRTAEEFANGHIRGAINIDVLKSDFEQKAAATLPKSKTIAVNCRSGKRSKNAAAILTKNGYQVIELDSGFIGWQAAGKEIVKE</sequence>
<organism evidence="8 10">
    <name type="scientific">Segatella copri</name>
    <dbReference type="NCBI Taxonomy" id="165179"/>
    <lineage>
        <taxon>Bacteria</taxon>
        <taxon>Pseudomonadati</taxon>
        <taxon>Bacteroidota</taxon>
        <taxon>Bacteroidia</taxon>
        <taxon>Bacteroidales</taxon>
        <taxon>Prevotellaceae</taxon>
        <taxon>Segatella</taxon>
    </lineage>
</organism>
<dbReference type="GeneID" id="69849456"/>